<feature type="transmembrane region" description="Helical" evidence="6">
    <location>
        <begin position="230"/>
        <end position="253"/>
    </location>
</feature>
<reference evidence="8 9" key="1">
    <citation type="submission" date="2019-09" db="EMBL/GenBank/DDBJ databases">
        <title>NBRP : Genome information of microbial organism related human and environment.</title>
        <authorList>
            <person name="Hattori M."/>
            <person name="Oshima K."/>
            <person name="Inaba H."/>
            <person name="Suda W."/>
            <person name="Sakamoto M."/>
            <person name="Iino T."/>
            <person name="Kitahara M."/>
            <person name="Oshida Y."/>
            <person name="Iida T."/>
            <person name="Kudo T."/>
            <person name="Itoh T."/>
            <person name="Ohkuma M."/>
        </authorList>
    </citation>
    <scope>NUCLEOTIDE SEQUENCE [LARGE SCALE GENOMIC DNA]</scope>
    <source>
        <strain evidence="8 9">Mie-1</strain>
    </source>
</reference>
<sequence length="308" mass="33893">MRKPGGKQIQIGWAAVDPAFFDTMQIPIVAGRDLTRDYALDDVTISELEGGIDEAALARRGGNVIASMSAIKRLGFSDPAAASGQQIDIGLVDLTYGLVPMTIIGIVDDVRYRSLRDPIRPMIYFQSRESARYLLVRARPGEETIVLGKIRDIWTRLFPDQPFSGRLLGQEVAALHAEDTTKTKTLAFFTILAIALACSGIYGTVAFSVERRRKEVAIHKIVGANRTDMLHLITLQILKPILFANILTLPVAWWAMRHWLDGFENRIDLSPTLFLATALGTAALGLLIVTGHVLNIARTPPAHALRTE</sequence>
<dbReference type="PANTHER" id="PTHR30572">
    <property type="entry name" value="MEMBRANE COMPONENT OF TRANSPORTER-RELATED"/>
    <property type="match status" value="1"/>
</dbReference>
<keyword evidence="5 6" id="KW-0472">Membrane</keyword>
<dbReference type="EMBL" id="BKCM01000016">
    <property type="protein sequence ID" value="GER02025.1"/>
    <property type="molecule type" value="Genomic_DNA"/>
</dbReference>
<gene>
    <name evidence="8" type="ORF">JCM17845_26480</name>
</gene>
<feature type="transmembrane region" description="Helical" evidence="6">
    <location>
        <begin position="186"/>
        <end position="209"/>
    </location>
</feature>
<dbReference type="Pfam" id="PF02687">
    <property type="entry name" value="FtsX"/>
    <property type="match status" value="1"/>
</dbReference>
<keyword evidence="9" id="KW-1185">Reference proteome</keyword>
<protein>
    <recommendedName>
        <fullName evidence="7">ABC3 transporter permease C-terminal domain-containing protein</fullName>
    </recommendedName>
</protein>
<feature type="transmembrane region" description="Helical" evidence="6">
    <location>
        <begin position="273"/>
        <end position="297"/>
    </location>
</feature>
<dbReference type="InterPro" id="IPR003838">
    <property type="entry name" value="ABC3_permease_C"/>
</dbReference>
<evidence type="ECO:0000259" key="7">
    <source>
        <dbReference type="Pfam" id="PF02687"/>
    </source>
</evidence>
<evidence type="ECO:0000313" key="8">
    <source>
        <dbReference type="EMBL" id="GER02025.1"/>
    </source>
</evidence>
<evidence type="ECO:0000256" key="2">
    <source>
        <dbReference type="ARBA" id="ARBA00022475"/>
    </source>
</evidence>
<keyword evidence="2" id="KW-1003">Cell membrane</keyword>
<evidence type="ECO:0000313" key="9">
    <source>
        <dbReference type="Proteomes" id="UP000325187"/>
    </source>
</evidence>
<evidence type="ECO:0000256" key="4">
    <source>
        <dbReference type="ARBA" id="ARBA00022989"/>
    </source>
</evidence>
<evidence type="ECO:0000256" key="5">
    <source>
        <dbReference type="ARBA" id="ARBA00023136"/>
    </source>
</evidence>
<evidence type="ECO:0000256" key="1">
    <source>
        <dbReference type="ARBA" id="ARBA00004651"/>
    </source>
</evidence>
<dbReference type="InterPro" id="IPR050250">
    <property type="entry name" value="Macrolide_Exporter_MacB"/>
</dbReference>
<comment type="caution">
    <text evidence="8">The sequence shown here is derived from an EMBL/GenBank/DDBJ whole genome shotgun (WGS) entry which is preliminary data.</text>
</comment>
<feature type="domain" description="ABC3 transporter permease C-terminal" evidence="7">
    <location>
        <begin position="188"/>
        <end position="301"/>
    </location>
</feature>
<proteinExistence type="predicted"/>
<evidence type="ECO:0000256" key="3">
    <source>
        <dbReference type="ARBA" id="ARBA00022692"/>
    </source>
</evidence>
<dbReference type="GO" id="GO:0022857">
    <property type="term" value="F:transmembrane transporter activity"/>
    <property type="evidence" value="ECO:0007669"/>
    <property type="project" value="TreeGrafter"/>
</dbReference>
<dbReference type="AlphaFoldDB" id="A0A5A7N2X1"/>
<dbReference type="GO" id="GO:0005886">
    <property type="term" value="C:plasma membrane"/>
    <property type="evidence" value="ECO:0007669"/>
    <property type="project" value="UniProtKB-SubCell"/>
</dbReference>
<dbReference type="Proteomes" id="UP000325187">
    <property type="component" value="Unassembled WGS sequence"/>
</dbReference>
<keyword evidence="3 6" id="KW-0812">Transmembrane</keyword>
<name>A0A5A7N2X1_9PROT</name>
<accession>A0A5A7N2X1</accession>
<organism evidence="8 9">
    <name type="scientific">Iodidimonas gelatinilytica</name>
    <dbReference type="NCBI Taxonomy" id="1236966"/>
    <lineage>
        <taxon>Bacteria</taxon>
        <taxon>Pseudomonadati</taxon>
        <taxon>Pseudomonadota</taxon>
        <taxon>Alphaproteobacteria</taxon>
        <taxon>Iodidimonadales</taxon>
        <taxon>Iodidimonadaceae</taxon>
        <taxon>Iodidimonas</taxon>
    </lineage>
</organism>
<comment type="subcellular location">
    <subcellularLocation>
        <location evidence="1">Cell membrane</location>
        <topology evidence="1">Multi-pass membrane protein</topology>
    </subcellularLocation>
</comment>
<evidence type="ECO:0000256" key="6">
    <source>
        <dbReference type="SAM" id="Phobius"/>
    </source>
</evidence>
<keyword evidence="4 6" id="KW-1133">Transmembrane helix</keyword>
<dbReference type="PANTHER" id="PTHR30572:SF18">
    <property type="entry name" value="ABC-TYPE MACROLIDE FAMILY EXPORT SYSTEM PERMEASE COMPONENT 2"/>
    <property type="match status" value="1"/>
</dbReference>